<keyword evidence="3" id="KW-0548">Nucleotidyltransferase</keyword>
<dbReference type="PANTHER" id="PTHR34047">
    <property type="entry name" value="NUCLEAR INTRON MATURASE 1, MITOCHONDRIAL-RELATED"/>
    <property type="match status" value="1"/>
</dbReference>
<evidence type="ECO:0000259" key="2">
    <source>
        <dbReference type="PROSITE" id="PS50878"/>
    </source>
</evidence>
<comment type="similarity">
    <text evidence="1">Belongs to the bacterial reverse transcriptase family.</text>
</comment>
<dbReference type="CDD" id="cd00085">
    <property type="entry name" value="HNHc"/>
    <property type="match status" value="1"/>
</dbReference>
<reference evidence="3 4" key="1">
    <citation type="submission" date="2016-10" db="EMBL/GenBank/DDBJ databases">
        <authorList>
            <person name="de Groot N.N."/>
        </authorList>
    </citation>
    <scope>NUCLEOTIDE SEQUENCE [LARGE SCALE GENOMIC DNA]</scope>
    <source>
        <strain evidence="3 4">47C3B</strain>
    </source>
</reference>
<dbReference type="EMBL" id="FNAI01000015">
    <property type="protein sequence ID" value="SDF30113.1"/>
    <property type="molecule type" value="Genomic_DNA"/>
</dbReference>
<proteinExistence type="inferred from homology"/>
<dbReference type="Pfam" id="PF00078">
    <property type="entry name" value="RVT_1"/>
    <property type="match status" value="1"/>
</dbReference>
<dbReference type="InterPro" id="IPR000477">
    <property type="entry name" value="RT_dom"/>
</dbReference>
<keyword evidence="4" id="KW-1185">Reference proteome</keyword>
<evidence type="ECO:0000313" key="4">
    <source>
        <dbReference type="Proteomes" id="UP000199072"/>
    </source>
</evidence>
<dbReference type="InterPro" id="IPR025960">
    <property type="entry name" value="RVT_N"/>
</dbReference>
<organism evidence="3 4">
    <name type="scientific">Mucilaginibacter pineti</name>
    <dbReference type="NCBI Taxonomy" id="1391627"/>
    <lineage>
        <taxon>Bacteria</taxon>
        <taxon>Pseudomonadati</taxon>
        <taxon>Bacteroidota</taxon>
        <taxon>Sphingobacteriia</taxon>
        <taxon>Sphingobacteriales</taxon>
        <taxon>Sphingobacteriaceae</taxon>
        <taxon>Mucilaginibacter</taxon>
    </lineage>
</organism>
<dbReference type="InterPro" id="IPR003615">
    <property type="entry name" value="HNH_nuc"/>
</dbReference>
<dbReference type="InterPro" id="IPR030931">
    <property type="entry name" value="Group_II_RT_mat"/>
</dbReference>
<dbReference type="InterPro" id="IPR051083">
    <property type="entry name" value="GrpII_Intron_Splice-Mob/Def"/>
</dbReference>
<accession>A0A1G7JYU9</accession>
<evidence type="ECO:0000313" key="3">
    <source>
        <dbReference type="EMBL" id="SDF30113.1"/>
    </source>
</evidence>
<keyword evidence="3" id="KW-0808">Transferase</keyword>
<name>A0A1G7JYU9_9SPHI</name>
<keyword evidence="3" id="KW-0695">RNA-directed DNA polymerase</keyword>
<dbReference type="OrthoDB" id="9780724at2"/>
<dbReference type="SUPFAM" id="SSF56672">
    <property type="entry name" value="DNA/RNA polymerases"/>
    <property type="match status" value="1"/>
</dbReference>
<dbReference type="PROSITE" id="PS50878">
    <property type="entry name" value="RT_POL"/>
    <property type="match status" value="1"/>
</dbReference>
<dbReference type="RefSeq" id="WP_091154447.1">
    <property type="nucleotide sequence ID" value="NZ_FNAI01000015.1"/>
</dbReference>
<dbReference type="InterPro" id="IPR043502">
    <property type="entry name" value="DNA/RNA_pol_sf"/>
</dbReference>
<dbReference type="CDD" id="cd01651">
    <property type="entry name" value="RT_G2_intron"/>
    <property type="match status" value="1"/>
</dbReference>
<sequence length="603" mass="70141">MKVTKMLKVNRWEDIDWKTVEQSIFRKQNQMYRAALASNITEVRKLQRDLLKDPYARLLSVKRVTSENTGKNTAGVDKVVIRSNEERLSLAQRMNLDKDYKAKPLKRTYIPKSNGKLRPLGIPTIEDRAYQALVKIALEPEWEAKFSENTYGFRPGRCTIDACMAVWHNLKCRKGDVMVIDADIEGCFDNLNHQYILDKLKGTSNNILRAINQWFKCGYIDDGILHETEAGTPQGGVISPLLCNIGLWGIDFELYEHLIITRKPADKNLKPFYGFVSSIKKRCREHAPSVGFMQYADDFVIVCENKDYLERVMEVLPAILDKRGLKLSEAKTRQVAFHQGDSFKFLGFVFDKWKSGKHGKQYKVTFYPDPDKVYAFAKKIREWTKMIRLFEYSNKSELTKKADHLRMMVNGWLNYYKWAMDASHGFMKLRRELETILYKAYEDVHKHRSSRHDFMERYVGKVERRGRLVDRFILGDVAFGIFDISTDVSWKKVQTARSPFDGDTEYWGCRNAILTGSMAEKLYRIQGGYCPICTSKLHWYESWERHHKNKNRMDNKLSNMQLVHKRCHRRQHYADKLSLGAGCPERGTSRSVGKVAGRPVTSP</sequence>
<dbReference type="NCBIfam" id="TIGR04416">
    <property type="entry name" value="group_II_RT_mat"/>
    <property type="match status" value="1"/>
</dbReference>
<dbReference type="AlphaFoldDB" id="A0A1G7JYU9"/>
<feature type="domain" description="Reverse transcriptase" evidence="2">
    <location>
        <begin position="91"/>
        <end position="350"/>
    </location>
</feature>
<evidence type="ECO:0000256" key="1">
    <source>
        <dbReference type="ARBA" id="ARBA00034120"/>
    </source>
</evidence>
<dbReference type="PANTHER" id="PTHR34047:SF8">
    <property type="entry name" value="PROTEIN YKFC"/>
    <property type="match status" value="1"/>
</dbReference>
<protein>
    <submittedName>
        <fullName evidence="3">RNA-directed DNA polymerase</fullName>
    </submittedName>
</protein>
<dbReference type="Pfam" id="PF13655">
    <property type="entry name" value="RVT_N"/>
    <property type="match status" value="1"/>
</dbReference>
<dbReference type="STRING" id="1391627.SAMN05216464_115162"/>
<dbReference type="Proteomes" id="UP000199072">
    <property type="component" value="Unassembled WGS sequence"/>
</dbReference>
<gene>
    <name evidence="3" type="ORF">SAMN05216464_115162</name>
</gene>
<dbReference type="SMART" id="SM00507">
    <property type="entry name" value="HNHc"/>
    <property type="match status" value="1"/>
</dbReference>
<dbReference type="GO" id="GO:0003964">
    <property type="term" value="F:RNA-directed DNA polymerase activity"/>
    <property type="evidence" value="ECO:0007669"/>
    <property type="project" value="UniProtKB-KW"/>
</dbReference>